<dbReference type="Gene3D" id="3.40.605.10">
    <property type="entry name" value="Aldehyde Dehydrogenase, Chain A, domain 1"/>
    <property type="match status" value="1"/>
</dbReference>
<keyword evidence="5" id="KW-0521">NADP</keyword>
<dbReference type="PANTHER" id="PTHR11063:SF8">
    <property type="entry name" value="DELTA-1-PYRROLINE-5-CARBOXYLATE SYNTHASE"/>
    <property type="match status" value="1"/>
</dbReference>
<dbReference type="PROSITE" id="PS01223">
    <property type="entry name" value="PROA"/>
    <property type="match status" value="1"/>
</dbReference>
<comment type="caution">
    <text evidence="9">The sequence shown here is derived from an EMBL/GenBank/DDBJ whole genome shotgun (WGS) entry which is preliminary data.</text>
</comment>
<reference evidence="9 10" key="1">
    <citation type="submission" date="2023-09" db="EMBL/GenBank/DDBJ databases">
        <title>Pangenome analysis of Batrachochytrium dendrobatidis and related Chytrids.</title>
        <authorList>
            <person name="Yacoub M.N."/>
            <person name="Stajich J.E."/>
            <person name="James T.Y."/>
        </authorList>
    </citation>
    <scope>NUCLEOTIDE SEQUENCE [LARGE SCALE GENOMIC DNA]</scope>
    <source>
        <strain evidence="9 10">JEL0888</strain>
    </source>
</reference>
<keyword evidence="3" id="KW-0028">Amino-acid biosynthesis</keyword>
<evidence type="ECO:0000256" key="6">
    <source>
        <dbReference type="ARBA" id="ARBA00023002"/>
    </source>
</evidence>
<dbReference type="CDD" id="cd07079">
    <property type="entry name" value="ALDH_F18-19_ProA-GPR"/>
    <property type="match status" value="1"/>
</dbReference>
<gene>
    <name evidence="9" type="primary">PRO2</name>
    <name evidence="9" type="ORF">HK105_203187</name>
</gene>
<dbReference type="EMBL" id="JADGIZ020000012">
    <property type="protein sequence ID" value="KAL2917123.1"/>
    <property type="molecule type" value="Genomic_DNA"/>
</dbReference>
<evidence type="ECO:0000256" key="3">
    <source>
        <dbReference type="ARBA" id="ARBA00022605"/>
    </source>
</evidence>
<comment type="catalytic activity">
    <reaction evidence="7">
        <text>L-glutamate 5-semialdehyde + phosphate + NADP(+) = L-glutamyl 5-phosphate + NADPH + H(+)</text>
        <dbReference type="Rhea" id="RHEA:19541"/>
        <dbReference type="ChEBI" id="CHEBI:15378"/>
        <dbReference type="ChEBI" id="CHEBI:43474"/>
        <dbReference type="ChEBI" id="CHEBI:57783"/>
        <dbReference type="ChEBI" id="CHEBI:58066"/>
        <dbReference type="ChEBI" id="CHEBI:58274"/>
        <dbReference type="ChEBI" id="CHEBI:58349"/>
        <dbReference type="EC" id="1.2.1.41"/>
    </reaction>
</comment>
<dbReference type="NCBIfam" id="NF001221">
    <property type="entry name" value="PRK00197.1"/>
    <property type="match status" value="1"/>
</dbReference>
<comment type="pathway">
    <text evidence="1">Amino-acid biosynthesis; L-proline biosynthesis; L-glutamate 5-semialdehyde from L-glutamate: step 2/2.</text>
</comment>
<dbReference type="InterPro" id="IPR020593">
    <property type="entry name" value="G-glutamylP_reductase_CS"/>
</dbReference>
<evidence type="ECO:0000256" key="5">
    <source>
        <dbReference type="ARBA" id="ARBA00022857"/>
    </source>
</evidence>
<dbReference type="InterPro" id="IPR016161">
    <property type="entry name" value="Ald_DH/histidinol_DH"/>
</dbReference>
<evidence type="ECO:0000256" key="2">
    <source>
        <dbReference type="ARBA" id="ARBA00013002"/>
    </source>
</evidence>
<dbReference type="InterPro" id="IPR000965">
    <property type="entry name" value="GPR_dom"/>
</dbReference>
<evidence type="ECO:0000256" key="1">
    <source>
        <dbReference type="ARBA" id="ARBA00004985"/>
    </source>
</evidence>
<proteinExistence type="inferred from homology"/>
<dbReference type="NCBIfam" id="TIGR00407">
    <property type="entry name" value="proA"/>
    <property type="match status" value="1"/>
</dbReference>
<dbReference type="PANTHER" id="PTHR11063">
    <property type="entry name" value="GLUTAMATE SEMIALDEHYDE DEHYDROGENASE"/>
    <property type="match status" value="1"/>
</dbReference>
<evidence type="ECO:0000256" key="7">
    <source>
        <dbReference type="ARBA" id="ARBA00049024"/>
    </source>
</evidence>
<dbReference type="GO" id="GO:0004350">
    <property type="term" value="F:glutamate-5-semialdehyde dehydrogenase activity"/>
    <property type="evidence" value="ECO:0007669"/>
    <property type="project" value="UniProtKB-EC"/>
</dbReference>
<dbReference type="InterPro" id="IPR016163">
    <property type="entry name" value="Ald_DH_C"/>
</dbReference>
<keyword evidence="10" id="KW-1185">Reference proteome</keyword>
<dbReference type="Proteomes" id="UP001527925">
    <property type="component" value="Unassembled WGS sequence"/>
</dbReference>
<dbReference type="InterPro" id="IPR012134">
    <property type="entry name" value="Glu-5-SA_DH"/>
</dbReference>
<sequence>MATALDTAQRARSAALALQAAPTELKNRALRRIHDTIRANKAEILAANRADLEVEAGTLSASLYKRLDLAGPRDSKFEALLQGILDVVELEDPVGKVTLASQLDNGLDLLRVQCPVGVILIIFEARPEVVVQISSLVLKSGNAVVLKGGKEAAASNQALWASIQQALASLSRDGDDVDGNDGGDASGASASKAAIPPDAVQLVSSRDAVTDLLKLDGLIDLVIPRGSASLVKHVRETTRIPVLSHADGICSVYVDRDADARMAADVAVDSKTNYPAACNAAETLLVHADAAASHLPVVGGALLARGVQLRCDAAALAVLREAHPADAAAGRIVPATQADFDTEFLELVMAVAVVCDVDAAIAHINAHGSKHTDAIVTASEACAKRFMANVDAAAVYWNASTRFTDGFRYGFGAEVGVSTNKTHVRGPVGLEGLMIYRYRIYGNGHTVAPYNSGERTYHRAAIPLEQAQVRV</sequence>
<dbReference type="Gene3D" id="3.40.309.10">
    <property type="entry name" value="Aldehyde Dehydrogenase, Chain A, domain 2"/>
    <property type="match status" value="1"/>
</dbReference>
<keyword evidence="6 9" id="KW-0560">Oxidoreductase</keyword>
<evidence type="ECO:0000256" key="4">
    <source>
        <dbReference type="ARBA" id="ARBA00022650"/>
    </source>
</evidence>
<dbReference type="HAMAP" id="MF_00412">
    <property type="entry name" value="ProA"/>
    <property type="match status" value="1"/>
</dbReference>
<dbReference type="SUPFAM" id="SSF53720">
    <property type="entry name" value="ALDH-like"/>
    <property type="match status" value="1"/>
</dbReference>
<protein>
    <recommendedName>
        <fullName evidence="2">glutamate-5-semialdehyde dehydrogenase</fullName>
        <ecNumber evidence="2">1.2.1.41</ecNumber>
    </recommendedName>
</protein>
<accession>A0ABR4NC60</accession>
<name>A0ABR4NC60_9FUNG</name>
<organism evidence="9 10">
    <name type="scientific">Polyrhizophydium stewartii</name>
    <dbReference type="NCBI Taxonomy" id="2732419"/>
    <lineage>
        <taxon>Eukaryota</taxon>
        <taxon>Fungi</taxon>
        <taxon>Fungi incertae sedis</taxon>
        <taxon>Chytridiomycota</taxon>
        <taxon>Chytridiomycota incertae sedis</taxon>
        <taxon>Chytridiomycetes</taxon>
        <taxon>Rhizophydiales</taxon>
        <taxon>Rhizophydiales incertae sedis</taxon>
        <taxon>Polyrhizophydium</taxon>
    </lineage>
</organism>
<dbReference type="PIRSF" id="PIRSF000151">
    <property type="entry name" value="GPR"/>
    <property type="match status" value="1"/>
</dbReference>
<dbReference type="InterPro" id="IPR016162">
    <property type="entry name" value="Ald_DH_N"/>
</dbReference>
<evidence type="ECO:0000313" key="9">
    <source>
        <dbReference type="EMBL" id="KAL2917123.1"/>
    </source>
</evidence>
<evidence type="ECO:0000313" key="10">
    <source>
        <dbReference type="Proteomes" id="UP001527925"/>
    </source>
</evidence>
<keyword evidence="4" id="KW-0641">Proline biosynthesis</keyword>
<evidence type="ECO:0000256" key="8">
    <source>
        <dbReference type="SAM" id="MobiDB-lite"/>
    </source>
</evidence>
<dbReference type="EC" id="1.2.1.41" evidence="2"/>
<feature type="region of interest" description="Disordered" evidence="8">
    <location>
        <begin position="172"/>
        <end position="192"/>
    </location>
</feature>